<evidence type="ECO:0000256" key="1">
    <source>
        <dbReference type="SAM" id="Phobius"/>
    </source>
</evidence>
<feature type="transmembrane region" description="Helical" evidence="1">
    <location>
        <begin position="20"/>
        <end position="51"/>
    </location>
</feature>
<evidence type="ECO:0000313" key="2">
    <source>
        <dbReference type="EMBL" id="SFO30614.1"/>
    </source>
</evidence>
<feature type="transmembrane region" description="Helical" evidence="1">
    <location>
        <begin position="255"/>
        <end position="272"/>
    </location>
</feature>
<keyword evidence="1" id="KW-0812">Transmembrane</keyword>
<dbReference type="STRING" id="1527.SAMN04489757_11743"/>
<evidence type="ECO:0000313" key="3">
    <source>
        <dbReference type="Proteomes" id="UP000198806"/>
    </source>
</evidence>
<dbReference type="AlphaFoldDB" id="A0A1I5G3Q9"/>
<feature type="transmembrane region" description="Helical" evidence="1">
    <location>
        <begin position="223"/>
        <end position="243"/>
    </location>
</feature>
<organism evidence="2 3">
    <name type="scientific">Anaerocolumna aminovalerica</name>
    <dbReference type="NCBI Taxonomy" id="1527"/>
    <lineage>
        <taxon>Bacteria</taxon>
        <taxon>Bacillati</taxon>
        <taxon>Bacillota</taxon>
        <taxon>Clostridia</taxon>
        <taxon>Lachnospirales</taxon>
        <taxon>Lachnospiraceae</taxon>
        <taxon>Anaerocolumna</taxon>
    </lineage>
</organism>
<gene>
    <name evidence="2" type="ORF">SAMN04489757_11743</name>
</gene>
<feature type="transmembrane region" description="Helical" evidence="1">
    <location>
        <begin position="338"/>
        <end position="357"/>
    </location>
</feature>
<dbReference type="OrthoDB" id="3036096at2"/>
<keyword evidence="1" id="KW-0472">Membrane</keyword>
<protein>
    <recommendedName>
        <fullName evidence="4">O-antigen ligase like membrane protein</fullName>
    </recommendedName>
</protein>
<keyword evidence="3" id="KW-1185">Reference proteome</keyword>
<feature type="transmembrane region" description="Helical" evidence="1">
    <location>
        <begin position="174"/>
        <end position="194"/>
    </location>
</feature>
<sequence length="411" mass="48823">MKEIIKNPSENRTDNFDKFVFYACVIDTLFLPYFWFISVPYTMPLTFYWLLRRYKKLNESKEYKLFLIIFIFMSISTMFSFILAPQYIYKNLVYLIQFTTMFLYYFIFVYYLNQFDFKGKNFLIVFIVSAVILAVFYNIDKSFYHKVVLFWNHRSGISINELSYTNFVGYRYSFIWMDANNIGYMMNAIVLYLWCNEKTSFFTKTFSLLSLLFVLISCMSNGGFLVFVFNIIVFIIVELIQLLKGKYKLKFHITPTSLFLFLITVLSLIYIIPQIPKYLETGVALEALERIDRNSGDSRIRIWQFIIEKVNFLEYIFWGKGGVTLVDGSKFSPHNGHFYWILGYGFISYVLFMYLIFRKRKRTGLKQYIWVLSILIGFTVNILLGEIKMMGIVMLLVACSSSQKYLEARDS</sequence>
<feature type="transmembrane region" description="Helical" evidence="1">
    <location>
        <begin position="94"/>
        <end position="112"/>
    </location>
</feature>
<accession>A0A1I5G3Q9</accession>
<feature type="transmembrane region" description="Helical" evidence="1">
    <location>
        <begin position="369"/>
        <end position="397"/>
    </location>
</feature>
<dbReference type="RefSeq" id="WP_091686914.1">
    <property type="nucleotide sequence ID" value="NZ_BAABFM010000001.1"/>
</dbReference>
<keyword evidence="1" id="KW-1133">Transmembrane helix</keyword>
<name>A0A1I5G3Q9_9FIRM</name>
<dbReference type="Proteomes" id="UP000198806">
    <property type="component" value="Unassembled WGS sequence"/>
</dbReference>
<dbReference type="EMBL" id="FOWD01000017">
    <property type="protein sequence ID" value="SFO30614.1"/>
    <property type="molecule type" value="Genomic_DNA"/>
</dbReference>
<proteinExistence type="predicted"/>
<reference evidence="2 3" key="1">
    <citation type="submission" date="2016-10" db="EMBL/GenBank/DDBJ databases">
        <authorList>
            <person name="de Groot N.N."/>
        </authorList>
    </citation>
    <scope>NUCLEOTIDE SEQUENCE [LARGE SCALE GENOMIC DNA]</scope>
    <source>
        <strain evidence="2 3">DSM 1283</strain>
    </source>
</reference>
<evidence type="ECO:0008006" key="4">
    <source>
        <dbReference type="Google" id="ProtNLM"/>
    </source>
</evidence>
<feature type="transmembrane region" description="Helical" evidence="1">
    <location>
        <begin position="63"/>
        <end position="88"/>
    </location>
</feature>
<feature type="transmembrane region" description="Helical" evidence="1">
    <location>
        <begin position="121"/>
        <end position="139"/>
    </location>
</feature>